<accession>A0ABT4EIC7</accession>
<dbReference type="RefSeq" id="WP_268635633.1">
    <property type="nucleotide sequence ID" value="NZ_JAMDLZ010000001.1"/>
</dbReference>
<name>A0ABT4EIC7_9BACI</name>
<keyword evidence="2" id="KW-1185">Reference proteome</keyword>
<dbReference type="EMBL" id="JAMDLZ010000001">
    <property type="protein sequence ID" value="MCY9545372.1"/>
    <property type="molecule type" value="Genomic_DNA"/>
</dbReference>
<proteinExistence type="predicted"/>
<reference evidence="1 2" key="1">
    <citation type="submission" date="2022-05" db="EMBL/GenBank/DDBJ databases">
        <title>Genome Sequencing of Bee-Associated Microbes.</title>
        <authorList>
            <person name="Dunlap C."/>
        </authorList>
    </citation>
    <scope>NUCLEOTIDE SEQUENCE [LARGE SCALE GENOMIC DNA]</scope>
    <source>
        <strain evidence="1 2">NRRL BD-083</strain>
    </source>
</reference>
<evidence type="ECO:0000313" key="1">
    <source>
        <dbReference type="EMBL" id="MCY9545372.1"/>
    </source>
</evidence>
<comment type="caution">
    <text evidence="1">The sequence shown here is derived from an EMBL/GenBank/DDBJ whole genome shotgun (WGS) entry which is preliminary data.</text>
</comment>
<gene>
    <name evidence="1" type="ORF">M5W82_00240</name>
</gene>
<protein>
    <submittedName>
        <fullName evidence="1">Uncharacterized protein</fullName>
    </submittedName>
</protein>
<organism evidence="1 2">
    <name type="scientific">Lysinibacillus xylanilyticus</name>
    <dbReference type="NCBI Taxonomy" id="582475"/>
    <lineage>
        <taxon>Bacteria</taxon>
        <taxon>Bacillati</taxon>
        <taxon>Bacillota</taxon>
        <taxon>Bacilli</taxon>
        <taxon>Bacillales</taxon>
        <taxon>Bacillaceae</taxon>
        <taxon>Lysinibacillus</taxon>
    </lineage>
</organism>
<sequence length="68" mass="7871">MEKKRLLSVTGLLLPLRFRTKKTCWCRFAFAQKRHVAAASLSHKKDMLLPLRLFAINFILKLNLNSGD</sequence>
<dbReference type="Proteomes" id="UP001527052">
    <property type="component" value="Unassembled WGS sequence"/>
</dbReference>
<evidence type="ECO:0000313" key="2">
    <source>
        <dbReference type="Proteomes" id="UP001527052"/>
    </source>
</evidence>